<dbReference type="OrthoDB" id="9810759at2"/>
<keyword evidence="7 10" id="KW-1133">Transmembrane helix</keyword>
<feature type="transmembrane region" description="Helical" evidence="10">
    <location>
        <begin position="368"/>
        <end position="385"/>
    </location>
</feature>
<keyword evidence="4" id="KW-1003">Cell membrane</keyword>
<evidence type="ECO:0000256" key="8">
    <source>
        <dbReference type="ARBA" id="ARBA00023065"/>
    </source>
</evidence>
<dbReference type="GO" id="GO:1902600">
    <property type="term" value="P:proton transmembrane transport"/>
    <property type="evidence" value="ECO:0007669"/>
    <property type="project" value="InterPro"/>
</dbReference>
<dbReference type="Proteomes" id="UP000006545">
    <property type="component" value="Chromosome"/>
</dbReference>
<dbReference type="PANTHER" id="PTHR32507:SF7">
    <property type="entry name" value="K(+)_H(+) ANTIPORTER NHAP2"/>
    <property type="match status" value="1"/>
</dbReference>
<evidence type="ECO:0000259" key="11">
    <source>
        <dbReference type="PROSITE" id="PS51202"/>
    </source>
</evidence>
<evidence type="ECO:0000313" key="13">
    <source>
        <dbReference type="Proteomes" id="UP000006545"/>
    </source>
</evidence>
<dbReference type="AlphaFoldDB" id="F4KNC6"/>
<dbReference type="InterPro" id="IPR006153">
    <property type="entry name" value="Cation/H_exchanger_TM"/>
</dbReference>
<gene>
    <name evidence="12" type="ordered locus">Poras_1504</name>
</gene>
<dbReference type="PANTHER" id="PTHR32507">
    <property type="entry name" value="NA(+)/H(+) ANTIPORTER 1"/>
    <property type="match status" value="1"/>
</dbReference>
<proteinExistence type="predicted"/>
<evidence type="ECO:0000256" key="6">
    <source>
        <dbReference type="ARBA" id="ARBA00022692"/>
    </source>
</evidence>
<accession>F4KNC6</accession>
<evidence type="ECO:0000256" key="5">
    <source>
        <dbReference type="ARBA" id="ARBA00022538"/>
    </source>
</evidence>
<feature type="transmembrane region" description="Helical" evidence="10">
    <location>
        <begin position="122"/>
        <end position="146"/>
    </location>
</feature>
<sequence>MLLPTETFLIIGSIVIFVGILLGKVGARFGVPALLLFLLTGMLFGVDGIGIHFSNMRGVQSIGIVALSIILFSGGMGTKLSQIRPVIGEGIALSTIGVLLTTLFTGLLIFCVTHYLFASLTFSLPIAILLAATMSSTDSASVFAILRSQRVHLKENLKPLLELESGSNDPMAYMITVALIGFVMGGDTSLWGVAGSLVLQFLFGIIGGFFFGWLCVKMLNNLNIQNEVLYPIALLCLVMITYVSTWYIGGNGYLAVYIAGIYLGNSKITARRSVYGFFDGITWLVQIVLFIMLGLLVNPSDMLPVLLPTLIIAVLMMFVARPLACFVTLLPFRQLSFKARLFTSWVGLRGAAPILFATYPVLAEVPQSNHIFTIVFVITLVSLICQGMTITPVARALHLAEPAPPEGYFMGVEIPEETNTSMEERIVVEEMLSEGHLLKDLALNPDELVILVRRHDRYIVPKGGLHLNPNDILLIVSERNDSEQKYLEIPNADLFTRLRKTLGQVTSHKSKKRSDS</sequence>
<dbReference type="STRING" id="879243.Poras_1504"/>
<evidence type="ECO:0000256" key="1">
    <source>
        <dbReference type="ARBA" id="ARBA00004651"/>
    </source>
</evidence>
<feature type="domain" description="RCK C-terminal" evidence="11">
    <location>
        <begin position="410"/>
        <end position="492"/>
    </location>
</feature>
<reference evidence="13" key="1">
    <citation type="submission" date="2011-04" db="EMBL/GenBank/DDBJ databases">
        <title>The complete genome of Porphyromonas asaccharolytica DSM 20707.</title>
        <authorList>
            <person name="Lucas S."/>
            <person name="Han J."/>
            <person name="Lapidus A."/>
            <person name="Bruce D."/>
            <person name="Goodwin L."/>
            <person name="Pitluck S."/>
            <person name="Peters L."/>
            <person name="Kyrpides N."/>
            <person name="Mavromatis K."/>
            <person name="Ivanova N."/>
            <person name="Ovchinnikova G."/>
            <person name="Pagani I."/>
            <person name="Lu M."/>
            <person name="Detter J.C."/>
            <person name="Tapia R."/>
            <person name="Han C."/>
            <person name="Land M."/>
            <person name="Hauser L."/>
            <person name="Markowitz V."/>
            <person name="Cheng J.-F."/>
            <person name="Hugenholtz P."/>
            <person name="Woyke T."/>
            <person name="Wu D."/>
            <person name="Gronow S."/>
            <person name="Wellnitz S."/>
            <person name="Brambilla E."/>
            <person name="Klenk H.-P."/>
            <person name="Eisen J.A."/>
        </authorList>
    </citation>
    <scope>NUCLEOTIDE SEQUENCE [LARGE SCALE GENOMIC DNA]</scope>
    <source>
        <strain evidence="13">ATCC 25260 / DSM 20707 / VPI 4198</strain>
    </source>
</reference>
<dbReference type="GO" id="GO:0015297">
    <property type="term" value="F:antiporter activity"/>
    <property type="evidence" value="ECO:0007669"/>
    <property type="project" value="UniProtKB-KW"/>
</dbReference>
<protein>
    <submittedName>
        <fullName evidence="12">Sodium/hydrogen exchanger</fullName>
    </submittedName>
</protein>
<feature type="transmembrane region" description="Helical" evidence="10">
    <location>
        <begin position="309"/>
        <end position="330"/>
    </location>
</feature>
<keyword evidence="5" id="KW-0633">Potassium transport</keyword>
<keyword evidence="13" id="KW-1185">Reference proteome</keyword>
<keyword evidence="2" id="KW-0813">Transport</keyword>
<feature type="transmembrane region" description="Helical" evidence="10">
    <location>
        <begin position="34"/>
        <end position="53"/>
    </location>
</feature>
<evidence type="ECO:0000256" key="3">
    <source>
        <dbReference type="ARBA" id="ARBA00022449"/>
    </source>
</evidence>
<name>F4KNC6_PORAD</name>
<dbReference type="PROSITE" id="PS51202">
    <property type="entry name" value="RCK_C"/>
    <property type="match status" value="1"/>
</dbReference>
<dbReference type="InterPro" id="IPR036721">
    <property type="entry name" value="RCK_C_sf"/>
</dbReference>
<feature type="transmembrane region" description="Helical" evidence="10">
    <location>
        <begin position="342"/>
        <end position="362"/>
    </location>
</feature>
<dbReference type="InterPro" id="IPR038770">
    <property type="entry name" value="Na+/solute_symporter_sf"/>
</dbReference>
<feature type="transmembrane region" description="Helical" evidence="10">
    <location>
        <begin position="90"/>
        <end position="116"/>
    </location>
</feature>
<dbReference type="GO" id="GO:0006813">
    <property type="term" value="P:potassium ion transport"/>
    <property type="evidence" value="ECO:0007669"/>
    <property type="project" value="UniProtKB-KW"/>
</dbReference>
<feature type="transmembrane region" description="Helical" evidence="10">
    <location>
        <begin position="59"/>
        <end position="78"/>
    </location>
</feature>
<dbReference type="Pfam" id="PF00999">
    <property type="entry name" value="Na_H_Exchanger"/>
    <property type="match status" value="1"/>
</dbReference>
<dbReference type="NCBIfam" id="NF003716">
    <property type="entry name" value="PRK05326.1-3"/>
    <property type="match status" value="1"/>
</dbReference>
<dbReference type="EMBL" id="CP002689">
    <property type="protein sequence ID" value="AEE13437.1"/>
    <property type="molecule type" value="Genomic_DNA"/>
</dbReference>
<dbReference type="Gene3D" id="1.20.1530.20">
    <property type="match status" value="1"/>
</dbReference>
<dbReference type="Gene3D" id="3.30.70.1450">
    <property type="entry name" value="Regulator of K+ conductance, C-terminal domain"/>
    <property type="match status" value="1"/>
</dbReference>
<dbReference type="InterPro" id="IPR006037">
    <property type="entry name" value="RCK_C"/>
</dbReference>
<evidence type="ECO:0000256" key="2">
    <source>
        <dbReference type="ARBA" id="ARBA00022448"/>
    </source>
</evidence>
<feature type="transmembrane region" description="Helical" evidence="10">
    <location>
        <begin position="197"/>
        <end position="216"/>
    </location>
</feature>
<keyword evidence="8" id="KW-0406">Ion transport</keyword>
<keyword evidence="9 10" id="KW-0472">Membrane</keyword>
<dbReference type="RefSeq" id="WP_013760786.1">
    <property type="nucleotide sequence ID" value="NC_015501.1"/>
</dbReference>
<dbReference type="SUPFAM" id="SSF116726">
    <property type="entry name" value="TrkA C-terminal domain-like"/>
    <property type="match status" value="1"/>
</dbReference>
<evidence type="ECO:0000256" key="7">
    <source>
        <dbReference type="ARBA" id="ARBA00022989"/>
    </source>
</evidence>
<evidence type="ECO:0000256" key="4">
    <source>
        <dbReference type="ARBA" id="ARBA00022475"/>
    </source>
</evidence>
<feature type="transmembrane region" description="Helical" evidence="10">
    <location>
        <begin position="6"/>
        <end position="27"/>
    </location>
</feature>
<dbReference type="NCBIfam" id="NF003715">
    <property type="entry name" value="PRK05326.1-2"/>
    <property type="match status" value="1"/>
</dbReference>
<evidence type="ECO:0000313" key="12">
    <source>
        <dbReference type="EMBL" id="AEE13437.1"/>
    </source>
</evidence>
<keyword evidence="6 10" id="KW-0812">Transmembrane</keyword>
<comment type="subcellular location">
    <subcellularLocation>
        <location evidence="1">Cell membrane</location>
        <topology evidence="1">Multi-pass membrane protein</topology>
    </subcellularLocation>
</comment>
<dbReference type="KEGG" id="pah:Poras_1504"/>
<feature type="transmembrane region" description="Helical" evidence="10">
    <location>
        <begin position="228"/>
        <end position="248"/>
    </location>
</feature>
<dbReference type="eggNOG" id="COG3263">
    <property type="taxonomic scope" value="Bacteria"/>
</dbReference>
<dbReference type="GO" id="GO:0005886">
    <property type="term" value="C:plasma membrane"/>
    <property type="evidence" value="ECO:0007669"/>
    <property type="project" value="UniProtKB-SubCell"/>
</dbReference>
<keyword evidence="3" id="KW-0050">Antiport</keyword>
<dbReference type="HOGENOM" id="CLU_005912_9_1_10"/>
<feature type="transmembrane region" description="Helical" evidence="10">
    <location>
        <begin position="277"/>
        <end position="297"/>
    </location>
</feature>
<dbReference type="GO" id="GO:0008324">
    <property type="term" value="F:monoatomic cation transmembrane transporter activity"/>
    <property type="evidence" value="ECO:0007669"/>
    <property type="project" value="InterPro"/>
</dbReference>
<keyword evidence="5" id="KW-0630">Potassium</keyword>
<organism evidence="12 13">
    <name type="scientific">Porphyromonas asaccharolytica (strain ATCC 25260 / DSM 20707 / BCRC 10618 / CCUG 7834 / JCM 6326 / LMG 13178 / VPI 4198 / B440)</name>
    <name type="common">Bacteroides asaccharolyticus</name>
    <dbReference type="NCBI Taxonomy" id="879243"/>
    <lineage>
        <taxon>Bacteria</taxon>
        <taxon>Pseudomonadati</taxon>
        <taxon>Bacteroidota</taxon>
        <taxon>Bacteroidia</taxon>
        <taxon>Bacteroidales</taxon>
        <taxon>Porphyromonadaceae</taxon>
        <taxon>Porphyromonas</taxon>
    </lineage>
</organism>
<evidence type="ECO:0000256" key="10">
    <source>
        <dbReference type="SAM" id="Phobius"/>
    </source>
</evidence>
<evidence type="ECO:0000256" key="9">
    <source>
        <dbReference type="ARBA" id="ARBA00023136"/>
    </source>
</evidence>